<accession>A0A086YZY5</accession>
<dbReference type="GO" id="GO:0008237">
    <property type="term" value="F:metallopeptidase activity"/>
    <property type="evidence" value="ECO:0007669"/>
    <property type="project" value="InterPro"/>
</dbReference>
<evidence type="ECO:0000256" key="3">
    <source>
        <dbReference type="SAM" id="SignalP"/>
    </source>
</evidence>
<feature type="signal peptide" evidence="3">
    <location>
        <begin position="1"/>
        <end position="23"/>
    </location>
</feature>
<proteinExistence type="predicted"/>
<dbReference type="Pfam" id="PF13688">
    <property type="entry name" value="Reprolysin_5"/>
    <property type="match status" value="1"/>
</dbReference>
<reference evidence="4 5" key="1">
    <citation type="submission" date="2014-03" db="EMBL/GenBank/DDBJ databases">
        <title>Genomics of Bifidobacteria.</title>
        <authorList>
            <person name="Ventura M."/>
            <person name="Milani C."/>
            <person name="Lugli G.A."/>
        </authorList>
    </citation>
    <scope>NUCLEOTIDE SEQUENCE [LARGE SCALE GENOMIC DNA]</scope>
    <source>
        <strain evidence="4 5">DSM 22766</strain>
    </source>
</reference>
<protein>
    <submittedName>
        <fullName evidence="4">Uncharacterized protein</fullName>
    </submittedName>
</protein>
<dbReference type="EMBL" id="JGYK01000001">
    <property type="protein sequence ID" value="KFI39835.1"/>
    <property type="molecule type" value="Genomic_DNA"/>
</dbReference>
<dbReference type="Proteomes" id="UP000029015">
    <property type="component" value="Unassembled WGS sequence"/>
</dbReference>
<evidence type="ECO:0000256" key="1">
    <source>
        <dbReference type="SAM" id="MobiDB-lite"/>
    </source>
</evidence>
<feature type="region of interest" description="Disordered" evidence="1">
    <location>
        <begin position="605"/>
        <end position="655"/>
    </location>
</feature>
<sequence>MKRTYASLCAGLGALALSVGLVAVPALTAQSAQVGDTGQAADAQALVDQRAPRYYGDNPETMIGVRPGVGTPAPQARIGSRSLVRSGTPENVPLGQRSEAPVEPAAKGITFFENPQTRVAQQTPVYSPDVKPVVSPAGEVTGVTINGIAQNYETWIPYWCDVSNDGGNSMSLCYRETNMFQDQAQGAAVGERLSIIDGKPHIILDDENVDAGIARFLGVGALQSSMKDWNTLLGQDFFLLKSQTTTNASNPSGKAVINPARDYIQYLFIKTDNSPDFAAAAGTTGLRINMNEYNEGYSSLADRAPLDYSDWGYYFSREETRAGTFKRRNVVTWDAESCSMGNYVGSCVHAPNRAAAEQQWHSIHAEDWRKLLVHELGHMLGLDHPTDPTGTTFTLNNPGGGCAPGQHYYNNGPLIMQYQRDNGDSMLDGTMSSSVEYRMVKDLIAAGTNYIKQAMQDGQQIRPVTHRKIRVSVVDEHGAPSRVAAPIADQTQTVDYYGVYSDVKGASFCGGFDTTDMDKWQPWGQAPAVNVPELQGYEVSVDGGRTWARTATIPAVNMPSTAALQWNYSLTGRRWTSDGSNAVTNFGLADLADVRVIYRVRTLAPSPGDGGSGSSPVAPSPGGGGSGSSPVAPSPGGGGPASGASNSAVSQQRQVYAGSADSHELAATGSDVVIVAAAGGVFLLLGGAMLSIKRRMR</sequence>
<evidence type="ECO:0000313" key="4">
    <source>
        <dbReference type="EMBL" id="KFI39835.1"/>
    </source>
</evidence>
<comment type="caution">
    <text evidence="4">The sequence shown here is derived from an EMBL/GenBank/DDBJ whole genome shotgun (WGS) entry which is preliminary data.</text>
</comment>
<keyword evidence="2" id="KW-1133">Transmembrane helix</keyword>
<evidence type="ECO:0000313" key="5">
    <source>
        <dbReference type="Proteomes" id="UP000029015"/>
    </source>
</evidence>
<gene>
    <name evidence="4" type="ORF">BACT_0536</name>
</gene>
<feature type="transmembrane region" description="Helical" evidence="2">
    <location>
        <begin position="672"/>
        <end position="692"/>
    </location>
</feature>
<keyword evidence="2" id="KW-0812">Transmembrane</keyword>
<keyword evidence="2" id="KW-0472">Membrane</keyword>
<dbReference type="STRING" id="1437605.AB656_01280"/>
<name>A0A086YZY5_9BIFI</name>
<keyword evidence="3" id="KW-0732">Signal</keyword>
<evidence type="ECO:0000256" key="2">
    <source>
        <dbReference type="SAM" id="Phobius"/>
    </source>
</evidence>
<dbReference type="AlphaFoldDB" id="A0A086YZY5"/>
<dbReference type="InterPro" id="IPR024079">
    <property type="entry name" value="MetalloPept_cat_dom_sf"/>
</dbReference>
<feature type="chain" id="PRO_5038675292" evidence="3">
    <location>
        <begin position="24"/>
        <end position="697"/>
    </location>
</feature>
<dbReference type="OrthoDB" id="4297752at2"/>
<organism evidence="4 5">
    <name type="scientific">Bifidobacterium actinocoloniiforme DSM 22766</name>
    <dbReference type="NCBI Taxonomy" id="1437605"/>
    <lineage>
        <taxon>Bacteria</taxon>
        <taxon>Bacillati</taxon>
        <taxon>Actinomycetota</taxon>
        <taxon>Actinomycetes</taxon>
        <taxon>Bifidobacteriales</taxon>
        <taxon>Bifidobacteriaceae</taxon>
        <taxon>Bifidobacterium</taxon>
    </lineage>
</organism>
<dbReference type="SUPFAM" id="SSF55486">
    <property type="entry name" value="Metalloproteases ('zincins'), catalytic domain"/>
    <property type="match status" value="2"/>
</dbReference>
<keyword evidence="5" id="KW-1185">Reference proteome</keyword>
<dbReference type="Gene3D" id="3.40.390.10">
    <property type="entry name" value="Collagenase (Catalytic Domain)"/>
    <property type="match status" value="1"/>
</dbReference>
<dbReference type="RefSeq" id="WP_158336153.1">
    <property type="nucleotide sequence ID" value="NZ_CP011786.1"/>
</dbReference>